<evidence type="ECO:0000256" key="6">
    <source>
        <dbReference type="SAM" id="MobiDB-lite"/>
    </source>
</evidence>
<keyword evidence="2 5" id="KW-0963">Cytoplasm</keyword>
<sequence>MWNTGDFDYDFSSPFEVPLVNLPQFLPHFSIPTLENKPQNPIMDTLKLEKMNAEMPKRHFQPELLPPELALLTLDTDRLAEEENSRTRIEELWNSAVHRKLGVQNGILAWDRLRSTHSKRASSTAYLSEQDPLVSASARNYVQPRFFHPSDSLLYVTQHQLFRSLKIVVLGFSSPYHVWDPLQERFVQANTGEDGSRGFILVDGKDETVSNSVIARFLKIGTLLRRLESLLSSLRARPAKEGPTIHAFAHSLSTIIDYLRQGLTTCPPNEDELTSDKADLRLLSIWTKYAMYEEFLVALADLCDRSESLSPASYPSLDSSPIPLLSHIYEHLNYHYEHNSSSNICAIIAFLLANTSQEYLQDTASSVGFNGKQRRKQKKSEEKQNGQYDFDIDEEEEEEDIVDLLDEVDDSFPDFFPEKVVQALPAAQKSLLLYQIAQPDSPYLTSDSKNQSMRWLWTTEDILASWNSLPPGDSDSKPLLSSSVPNSLHTGATLYQPALSGFQLYDLEPGVAISNASLQVKDDSHSILCSFINDFPVSLPPIVPTLSELMSLTFKDLLDHASTVSISLLSLFVSAPGILNFHSHLILLRSYLLVASPAFKSRLLSALFSDAGEYGVDATAHSMTIQSLRRRPGKKIKEGKQPWAVGLSPHLLERETWPPVGADLSFFLRTVIVDSLDPAKETDSGKVEREQVVAEAEWRLGFAIRDLPTGSGRNKWLDPLCMSALDFLYMDYKPPRPLEILIPPEVLSKYQRMFTFILRLFRVESSLKSLFRMSTHRAVATYLFPTLTPSRKLLLHFRFIAQTFVSSLSGYVFDTAIGGNFDPFLARLSGNSSAPDSPNVNGRGFSDVFDLAQRHSALLDDVLSACLLRSGQRGVGDLLRQCLELVLEFTVVVGELHRERLQEYQAAALVEDLFRKFTVKTTTLIKVLKGLVEKSSPSTALTSETYPGHTRRPTGGVDALYHLLTRLDLTDWWSKFGRR</sequence>
<dbReference type="InterPro" id="IPR042241">
    <property type="entry name" value="GCP_C_sf"/>
</dbReference>
<dbReference type="GO" id="GO:0000922">
    <property type="term" value="C:spindle pole"/>
    <property type="evidence" value="ECO:0007669"/>
    <property type="project" value="InterPro"/>
</dbReference>
<dbReference type="InterPro" id="IPR007259">
    <property type="entry name" value="GCP"/>
</dbReference>
<dbReference type="GO" id="GO:0051321">
    <property type="term" value="P:meiotic cell cycle"/>
    <property type="evidence" value="ECO:0007669"/>
    <property type="project" value="TreeGrafter"/>
</dbReference>
<dbReference type="GO" id="GO:0031122">
    <property type="term" value="P:cytoplasmic microtubule organization"/>
    <property type="evidence" value="ECO:0007669"/>
    <property type="project" value="TreeGrafter"/>
</dbReference>
<dbReference type="GO" id="GO:0000278">
    <property type="term" value="P:mitotic cell cycle"/>
    <property type="evidence" value="ECO:0007669"/>
    <property type="project" value="TreeGrafter"/>
</dbReference>
<evidence type="ECO:0000256" key="4">
    <source>
        <dbReference type="ARBA" id="ARBA00023212"/>
    </source>
</evidence>
<gene>
    <name evidence="8" type="ORF">HYPSUDRAFT_62653</name>
</gene>
<organism evidence="8 9">
    <name type="scientific">Hypholoma sublateritium (strain FD-334 SS-4)</name>
    <dbReference type="NCBI Taxonomy" id="945553"/>
    <lineage>
        <taxon>Eukaryota</taxon>
        <taxon>Fungi</taxon>
        <taxon>Dikarya</taxon>
        <taxon>Basidiomycota</taxon>
        <taxon>Agaricomycotina</taxon>
        <taxon>Agaricomycetes</taxon>
        <taxon>Agaricomycetidae</taxon>
        <taxon>Agaricales</taxon>
        <taxon>Agaricineae</taxon>
        <taxon>Strophariaceae</taxon>
        <taxon>Hypholoma</taxon>
    </lineage>
</organism>
<evidence type="ECO:0000256" key="3">
    <source>
        <dbReference type="ARBA" id="ARBA00022701"/>
    </source>
</evidence>
<dbReference type="OMA" id="DYCFHVG"/>
<evidence type="ECO:0000256" key="5">
    <source>
        <dbReference type="RuleBase" id="RU363050"/>
    </source>
</evidence>
<keyword evidence="3 5" id="KW-0493">Microtubule</keyword>
<dbReference type="GO" id="GO:0051225">
    <property type="term" value="P:spindle assembly"/>
    <property type="evidence" value="ECO:0007669"/>
    <property type="project" value="TreeGrafter"/>
</dbReference>
<keyword evidence="4 5" id="KW-0206">Cytoskeleton</keyword>
<dbReference type="InterPro" id="IPR040457">
    <property type="entry name" value="GCP_C"/>
</dbReference>
<dbReference type="GO" id="GO:0007020">
    <property type="term" value="P:microtubule nucleation"/>
    <property type="evidence" value="ECO:0007669"/>
    <property type="project" value="InterPro"/>
</dbReference>
<dbReference type="PANTHER" id="PTHR19302">
    <property type="entry name" value="GAMMA TUBULIN COMPLEX PROTEIN"/>
    <property type="match status" value="1"/>
</dbReference>
<dbReference type="STRING" id="945553.A0A0D2MUA3"/>
<evidence type="ECO:0000313" key="9">
    <source>
        <dbReference type="Proteomes" id="UP000054270"/>
    </source>
</evidence>
<dbReference type="OrthoDB" id="775571at2759"/>
<evidence type="ECO:0000256" key="2">
    <source>
        <dbReference type="ARBA" id="ARBA00022490"/>
    </source>
</evidence>
<comment type="similarity">
    <text evidence="1 5">Belongs to the TUBGCP family.</text>
</comment>
<proteinExistence type="inferred from homology"/>
<protein>
    <recommendedName>
        <fullName evidence="5">Spindle pole body component</fullName>
    </recommendedName>
</protein>
<dbReference type="AlphaFoldDB" id="A0A0D2MUA3"/>
<dbReference type="GO" id="GO:0005816">
    <property type="term" value="C:spindle pole body"/>
    <property type="evidence" value="ECO:0007669"/>
    <property type="project" value="UniProtKB-ARBA"/>
</dbReference>
<feature type="domain" description="Gamma tubulin complex component C-terminal" evidence="7">
    <location>
        <begin position="583"/>
        <end position="973"/>
    </location>
</feature>
<dbReference type="GO" id="GO:0043015">
    <property type="term" value="F:gamma-tubulin binding"/>
    <property type="evidence" value="ECO:0007669"/>
    <property type="project" value="InterPro"/>
</dbReference>
<dbReference type="EMBL" id="KN817523">
    <property type="protein sequence ID" value="KJA27578.1"/>
    <property type="molecule type" value="Genomic_DNA"/>
</dbReference>
<dbReference type="GO" id="GO:0000930">
    <property type="term" value="C:gamma-tubulin complex"/>
    <property type="evidence" value="ECO:0007669"/>
    <property type="project" value="TreeGrafter"/>
</dbReference>
<evidence type="ECO:0000259" key="7">
    <source>
        <dbReference type="Pfam" id="PF04130"/>
    </source>
</evidence>
<dbReference type="GO" id="GO:0005874">
    <property type="term" value="C:microtubule"/>
    <property type="evidence" value="ECO:0007669"/>
    <property type="project" value="UniProtKB-KW"/>
</dbReference>
<dbReference type="Proteomes" id="UP000054270">
    <property type="component" value="Unassembled WGS sequence"/>
</dbReference>
<comment type="subcellular location">
    <subcellularLocation>
        <location evidence="5">Cytoplasm</location>
        <location evidence="5">Cytoskeleton</location>
        <location evidence="5">Microtubule organizing center</location>
    </subcellularLocation>
</comment>
<dbReference type="Gene3D" id="1.20.120.1900">
    <property type="entry name" value="Gamma-tubulin complex, C-terminal domain"/>
    <property type="match status" value="1"/>
</dbReference>
<dbReference type="Pfam" id="PF04130">
    <property type="entry name" value="GCP_C_terminal"/>
    <property type="match status" value="1"/>
</dbReference>
<name>A0A0D2MUA3_HYPSF</name>
<dbReference type="PANTHER" id="PTHR19302:SF70">
    <property type="entry name" value="GAMMA-TUBULIN COMPLEX COMPONENT 6"/>
    <property type="match status" value="1"/>
</dbReference>
<dbReference type="GO" id="GO:0051011">
    <property type="term" value="F:microtubule minus-end binding"/>
    <property type="evidence" value="ECO:0007669"/>
    <property type="project" value="TreeGrafter"/>
</dbReference>
<evidence type="ECO:0000313" key="8">
    <source>
        <dbReference type="EMBL" id="KJA27578.1"/>
    </source>
</evidence>
<feature type="region of interest" description="Disordered" evidence="6">
    <location>
        <begin position="370"/>
        <end position="389"/>
    </location>
</feature>
<reference evidence="9" key="1">
    <citation type="submission" date="2014-04" db="EMBL/GenBank/DDBJ databases">
        <title>Evolutionary Origins and Diversification of the Mycorrhizal Mutualists.</title>
        <authorList>
            <consortium name="DOE Joint Genome Institute"/>
            <consortium name="Mycorrhizal Genomics Consortium"/>
            <person name="Kohler A."/>
            <person name="Kuo A."/>
            <person name="Nagy L.G."/>
            <person name="Floudas D."/>
            <person name="Copeland A."/>
            <person name="Barry K.W."/>
            <person name="Cichocki N."/>
            <person name="Veneault-Fourrey C."/>
            <person name="LaButti K."/>
            <person name="Lindquist E.A."/>
            <person name="Lipzen A."/>
            <person name="Lundell T."/>
            <person name="Morin E."/>
            <person name="Murat C."/>
            <person name="Riley R."/>
            <person name="Ohm R."/>
            <person name="Sun H."/>
            <person name="Tunlid A."/>
            <person name="Henrissat B."/>
            <person name="Grigoriev I.V."/>
            <person name="Hibbett D.S."/>
            <person name="Martin F."/>
        </authorList>
    </citation>
    <scope>NUCLEOTIDE SEQUENCE [LARGE SCALE GENOMIC DNA]</scope>
    <source>
        <strain evidence="9">FD-334 SS-4</strain>
    </source>
</reference>
<accession>A0A0D2MUA3</accession>
<evidence type="ECO:0000256" key="1">
    <source>
        <dbReference type="ARBA" id="ARBA00010337"/>
    </source>
</evidence>
<keyword evidence="9" id="KW-1185">Reference proteome</keyword>